<dbReference type="PANTHER" id="PTHR48122:SF1">
    <property type="entry name" value="CENTROMERE PROTEIN H"/>
    <property type="match status" value="1"/>
</dbReference>
<sequence>SFSATKDLEESIEGVKVSLQNKTLALQRVQIMDALRNKLEQDDEDSRRILETMKQIGLLSRTIMEHQRQAQEKEEQMIDLKRKRLCLKVDEGQKLQQIQTMKKMQEEKRARVNVSETEKNKIEQEKQMTTIIQNVFQNLIIGSRVNWAEDPSLKPIVLQLEHNVYL</sequence>
<evidence type="ECO:0000256" key="3">
    <source>
        <dbReference type="ARBA" id="ARBA00022454"/>
    </source>
</evidence>
<dbReference type="GO" id="GO:0007059">
    <property type="term" value="P:chromosome segregation"/>
    <property type="evidence" value="ECO:0007669"/>
    <property type="project" value="TreeGrafter"/>
</dbReference>
<keyword evidence="6" id="KW-0137">Centromere</keyword>
<evidence type="ECO:0000313" key="11">
    <source>
        <dbReference type="Proteomes" id="UP000524007"/>
    </source>
</evidence>
<evidence type="ECO:0000256" key="6">
    <source>
        <dbReference type="ARBA" id="ARBA00023328"/>
    </source>
</evidence>
<feature type="domain" description="Centromere protein H C-terminal" evidence="9">
    <location>
        <begin position="4"/>
        <end position="161"/>
    </location>
</feature>
<gene>
    <name evidence="10" type="primary">Cenph</name>
    <name evidence="10" type="ORF">LEILUT_R05192</name>
</gene>
<keyword evidence="5" id="KW-0539">Nucleus</keyword>
<evidence type="ECO:0000259" key="9">
    <source>
        <dbReference type="Pfam" id="PF05837"/>
    </source>
</evidence>
<dbReference type="EMBL" id="VXBY01001104">
    <property type="protein sequence ID" value="NXP36325.1"/>
    <property type="molecule type" value="Genomic_DNA"/>
</dbReference>
<evidence type="ECO:0000313" key="10">
    <source>
        <dbReference type="EMBL" id="NXP36325.1"/>
    </source>
</evidence>
<evidence type="ECO:0000256" key="4">
    <source>
        <dbReference type="ARBA" id="ARBA00022838"/>
    </source>
</evidence>
<dbReference type="AlphaFoldDB" id="A0A7L1ZMX3"/>
<evidence type="ECO:0000256" key="5">
    <source>
        <dbReference type="ARBA" id="ARBA00023242"/>
    </source>
</evidence>
<keyword evidence="11" id="KW-1185">Reference proteome</keyword>
<accession>A0A7L1ZMX3</accession>
<evidence type="ECO:0000256" key="2">
    <source>
        <dbReference type="ARBA" id="ARBA00004629"/>
    </source>
</evidence>
<dbReference type="InterPro" id="IPR040034">
    <property type="entry name" value="CENP-H"/>
</dbReference>
<comment type="caution">
    <text evidence="10">The sequence shown here is derived from an EMBL/GenBank/DDBJ whole genome shotgun (WGS) entry which is preliminary data.</text>
</comment>
<keyword evidence="8" id="KW-0175">Coiled coil</keyword>
<feature type="non-terminal residue" evidence="10">
    <location>
        <position position="1"/>
    </location>
</feature>
<comment type="similarity">
    <text evidence="7">Belongs to the CENP-H/MCM16 family.</text>
</comment>
<dbReference type="InterPro" id="IPR008426">
    <property type="entry name" value="CENP-H_C"/>
</dbReference>
<keyword evidence="3" id="KW-0158">Chromosome</keyword>
<keyword evidence="4" id="KW-0995">Kinetochore</keyword>
<organism evidence="10 11">
    <name type="scientific">Leiothrix lutea</name>
    <name type="common">Red-billed leiothrix</name>
    <name type="synonym">Sylvia lutea</name>
    <dbReference type="NCBI Taxonomy" id="36275"/>
    <lineage>
        <taxon>Eukaryota</taxon>
        <taxon>Metazoa</taxon>
        <taxon>Chordata</taxon>
        <taxon>Craniata</taxon>
        <taxon>Vertebrata</taxon>
        <taxon>Euteleostomi</taxon>
        <taxon>Archelosauria</taxon>
        <taxon>Archosauria</taxon>
        <taxon>Dinosauria</taxon>
        <taxon>Saurischia</taxon>
        <taxon>Theropoda</taxon>
        <taxon>Coelurosauria</taxon>
        <taxon>Aves</taxon>
        <taxon>Neognathae</taxon>
        <taxon>Neoaves</taxon>
        <taxon>Telluraves</taxon>
        <taxon>Australaves</taxon>
        <taxon>Passeriformes</taxon>
        <taxon>Sylvioidea</taxon>
        <taxon>Leiothrichidae</taxon>
        <taxon>Leiothrix</taxon>
    </lineage>
</organism>
<name>A0A7L1ZMX3_LEILU</name>
<reference evidence="10 11" key="1">
    <citation type="submission" date="2019-09" db="EMBL/GenBank/DDBJ databases">
        <title>Bird 10,000 Genomes (B10K) Project - Family phase.</title>
        <authorList>
            <person name="Zhang G."/>
        </authorList>
    </citation>
    <scope>NUCLEOTIDE SEQUENCE [LARGE SCALE GENOMIC DNA]</scope>
    <source>
        <strain evidence="10">B10K-DU-002-43</strain>
        <tissue evidence="10">Muscle</tissue>
    </source>
</reference>
<dbReference type="Proteomes" id="UP000524007">
    <property type="component" value="Unassembled WGS sequence"/>
</dbReference>
<dbReference type="Pfam" id="PF05837">
    <property type="entry name" value="CENP-H"/>
    <property type="match status" value="1"/>
</dbReference>
<feature type="non-terminal residue" evidence="10">
    <location>
        <position position="166"/>
    </location>
</feature>
<dbReference type="GO" id="GO:0000776">
    <property type="term" value="C:kinetochore"/>
    <property type="evidence" value="ECO:0007669"/>
    <property type="project" value="UniProtKB-KW"/>
</dbReference>
<protein>
    <submittedName>
        <fullName evidence="10">CENPH protein</fullName>
    </submittedName>
</protein>
<dbReference type="GO" id="GO:0005634">
    <property type="term" value="C:nucleus"/>
    <property type="evidence" value="ECO:0007669"/>
    <property type="project" value="UniProtKB-SubCell"/>
</dbReference>
<evidence type="ECO:0000256" key="8">
    <source>
        <dbReference type="SAM" id="Coils"/>
    </source>
</evidence>
<dbReference type="PANTHER" id="PTHR48122">
    <property type="entry name" value="CENTROMERE PROTEIN H"/>
    <property type="match status" value="1"/>
</dbReference>
<dbReference type="GO" id="GO:0051382">
    <property type="term" value="P:kinetochore assembly"/>
    <property type="evidence" value="ECO:0007669"/>
    <property type="project" value="InterPro"/>
</dbReference>
<dbReference type="GO" id="GO:0043515">
    <property type="term" value="F:kinetochore binding"/>
    <property type="evidence" value="ECO:0007669"/>
    <property type="project" value="TreeGrafter"/>
</dbReference>
<comment type="subcellular location">
    <subcellularLocation>
        <location evidence="2">Chromosome</location>
        <location evidence="2">Centromere</location>
        <location evidence="2">Kinetochore</location>
    </subcellularLocation>
    <subcellularLocation>
        <location evidence="1">Nucleus</location>
    </subcellularLocation>
</comment>
<feature type="coiled-coil region" evidence="8">
    <location>
        <begin position="56"/>
        <end position="125"/>
    </location>
</feature>
<dbReference type="GO" id="GO:0007052">
    <property type="term" value="P:mitotic spindle organization"/>
    <property type="evidence" value="ECO:0007669"/>
    <property type="project" value="TreeGrafter"/>
</dbReference>
<evidence type="ECO:0000256" key="1">
    <source>
        <dbReference type="ARBA" id="ARBA00004123"/>
    </source>
</evidence>
<evidence type="ECO:0000256" key="7">
    <source>
        <dbReference type="ARBA" id="ARBA00025735"/>
    </source>
</evidence>
<proteinExistence type="inferred from homology"/>